<keyword evidence="1" id="KW-0812">Transmembrane</keyword>
<name>A0A8R1EPU6_CAEJA</name>
<accession>A0A8R1EPU6</accession>
<reference evidence="3" key="1">
    <citation type="submission" date="2010-08" db="EMBL/GenBank/DDBJ databases">
        <authorList>
            <consortium name="Caenorhabditis japonica Sequencing Consortium"/>
            <person name="Wilson R.K."/>
        </authorList>
    </citation>
    <scope>NUCLEOTIDE SEQUENCE [LARGE SCALE GENOMIC DNA]</scope>
    <source>
        <strain evidence="3">DF5081</strain>
    </source>
</reference>
<dbReference type="EnsemblMetazoa" id="CJA40327.1">
    <property type="protein sequence ID" value="CJA40327.1"/>
    <property type="gene ID" value="WBGene00216175"/>
</dbReference>
<dbReference type="Proteomes" id="UP000005237">
    <property type="component" value="Unassembled WGS sequence"/>
</dbReference>
<feature type="transmembrane region" description="Helical" evidence="1">
    <location>
        <begin position="6"/>
        <end position="26"/>
    </location>
</feature>
<keyword evidence="1" id="KW-0472">Membrane</keyword>
<reference evidence="2" key="2">
    <citation type="submission" date="2022-06" db="UniProtKB">
        <authorList>
            <consortium name="EnsemblMetazoa"/>
        </authorList>
    </citation>
    <scope>IDENTIFICATION</scope>
    <source>
        <strain evidence="2">DF5081</strain>
    </source>
</reference>
<sequence length="69" mass="7646">MTRSLSSVVFLCVYFASFFVSILFLRAQRSCFVFLSREKAPNTIRKAPVVSIASTLCLFCARLTSISSG</sequence>
<evidence type="ECO:0000256" key="1">
    <source>
        <dbReference type="SAM" id="Phobius"/>
    </source>
</evidence>
<proteinExistence type="predicted"/>
<keyword evidence="3" id="KW-1185">Reference proteome</keyword>
<evidence type="ECO:0000313" key="3">
    <source>
        <dbReference type="Proteomes" id="UP000005237"/>
    </source>
</evidence>
<feature type="transmembrane region" description="Helical" evidence="1">
    <location>
        <begin position="47"/>
        <end position="66"/>
    </location>
</feature>
<organism evidence="2 3">
    <name type="scientific">Caenorhabditis japonica</name>
    <dbReference type="NCBI Taxonomy" id="281687"/>
    <lineage>
        <taxon>Eukaryota</taxon>
        <taxon>Metazoa</taxon>
        <taxon>Ecdysozoa</taxon>
        <taxon>Nematoda</taxon>
        <taxon>Chromadorea</taxon>
        <taxon>Rhabditida</taxon>
        <taxon>Rhabditina</taxon>
        <taxon>Rhabditomorpha</taxon>
        <taxon>Rhabditoidea</taxon>
        <taxon>Rhabditidae</taxon>
        <taxon>Peloderinae</taxon>
        <taxon>Caenorhabditis</taxon>
    </lineage>
</organism>
<protein>
    <submittedName>
        <fullName evidence="2">Uncharacterized protein</fullName>
    </submittedName>
</protein>
<evidence type="ECO:0000313" key="2">
    <source>
        <dbReference type="EnsemblMetazoa" id="CJA40327.1"/>
    </source>
</evidence>
<keyword evidence="1" id="KW-1133">Transmembrane helix</keyword>
<dbReference type="AlphaFoldDB" id="A0A8R1EPU6"/>